<reference evidence="2 3" key="1">
    <citation type="submission" date="2017-08" db="EMBL/GenBank/DDBJ databases">
        <title>Harnessing the power of phylogenomics to disentangle the directionality and signatures of interkingdom host jumping in the parasitic fungal genus Tolypocladium.</title>
        <authorList>
            <person name="Quandt C.A."/>
            <person name="Patterson W."/>
            <person name="Spatafora J.W."/>
        </authorList>
    </citation>
    <scope>NUCLEOTIDE SEQUENCE [LARGE SCALE GENOMIC DNA]</scope>
    <source>
        <strain evidence="2 3">CBS 113982</strain>
    </source>
</reference>
<protein>
    <submittedName>
        <fullName evidence="2">Uncharacterized protein</fullName>
    </submittedName>
</protein>
<dbReference type="OrthoDB" id="19653at2759"/>
<dbReference type="Proteomes" id="UP000236621">
    <property type="component" value="Unassembled WGS sequence"/>
</dbReference>
<dbReference type="AlphaFoldDB" id="A0A2K3QFR7"/>
<feature type="region of interest" description="Disordered" evidence="1">
    <location>
        <begin position="162"/>
        <end position="185"/>
    </location>
</feature>
<proteinExistence type="predicted"/>
<evidence type="ECO:0000313" key="3">
    <source>
        <dbReference type="Proteomes" id="UP000236621"/>
    </source>
</evidence>
<name>A0A2K3QFR7_9HYPO</name>
<dbReference type="EMBL" id="NRSZ01000560">
    <property type="protein sequence ID" value="PNY26369.1"/>
    <property type="molecule type" value="Genomic_DNA"/>
</dbReference>
<dbReference type="Gene3D" id="3.40.50.1820">
    <property type="entry name" value="alpha/beta hydrolase"/>
    <property type="match status" value="1"/>
</dbReference>
<keyword evidence="3" id="KW-1185">Reference proteome</keyword>
<evidence type="ECO:0000313" key="2">
    <source>
        <dbReference type="EMBL" id="PNY26369.1"/>
    </source>
</evidence>
<organism evidence="2 3">
    <name type="scientific">Tolypocladium capitatum</name>
    <dbReference type="NCBI Taxonomy" id="45235"/>
    <lineage>
        <taxon>Eukaryota</taxon>
        <taxon>Fungi</taxon>
        <taxon>Dikarya</taxon>
        <taxon>Ascomycota</taxon>
        <taxon>Pezizomycotina</taxon>
        <taxon>Sordariomycetes</taxon>
        <taxon>Hypocreomycetidae</taxon>
        <taxon>Hypocreales</taxon>
        <taxon>Ophiocordycipitaceae</taxon>
        <taxon>Tolypocladium</taxon>
    </lineage>
</organism>
<dbReference type="InterPro" id="IPR029058">
    <property type="entry name" value="AB_hydrolase_fold"/>
</dbReference>
<gene>
    <name evidence="2" type="ORF">TCAP_03701</name>
</gene>
<sequence length="304" mass="33321">MLTRTTRVYANHGMPLECDIYAAEDYPKDTPVFLYFHPGGLVDWGHVGRSWSKAAACDFWRCKWRFASLEPGIKSLPLTWSGITGAFAAALIAHHCQPTPLALLSIQGINTFRHAFFNSSTQLTPEPIQDADMADIIAGPMMVGATAPGAASAFRLEKLRADGSKDPDYKTPPAPAPAQDGPPPKHARGELYDYYTYKNGWLDLVGEIDVGYEWAREKSPAARDRVAKWPPTVVLHGNADYDVPLDVSEQMRDCLGGDKVSLFVADGQPHLYELTRFIDDDAPGMGAVRDAVKRLDEIVGSTTA</sequence>
<evidence type="ECO:0000256" key="1">
    <source>
        <dbReference type="SAM" id="MobiDB-lite"/>
    </source>
</evidence>
<feature type="compositionally biased region" description="Pro residues" evidence="1">
    <location>
        <begin position="170"/>
        <end position="184"/>
    </location>
</feature>
<comment type="caution">
    <text evidence="2">The sequence shown here is derived from an EMBL/GenBank/DDBJ whole genome shotgun (WGS) entry which is preliminary data.</text>
</comment>
<dbReference type="STRING" id="45235.A0A2K3QFR7"/>
<dbReference type="SUPFAM" id="SSF53474">
    <property type="entry name" value="alpha/beta-Hydrolases"/>
    <property type="match status" value="1"/>
</dbReference>
<accession>A0A2K3QFR7</accession>